<comment type="caution">
    <text evidence="1">The sequence shown here is derived from an EMBL/GenBank/DDBJ whole genome shotgun (WGS) entry which is preliminary data.</text>
</comment>
<reference evidence="1" key="1">
    <citation type="submission" date="2023-10" db="EMBL/GenBank/DDBJ databases">
        <title>Genome assembly of Pristionchus species.</title>
        <authorList>
            <person name="Yoshida K."/>
            <person name="Sommer R.J."/>
        </authorList>
    </citation>
    <scope>NUCLEOTIDE SEQUENCE</scope>
    <source>
        <strain evidence="1">RS5133</strain>
    </source>
</reference>
<name>A0AAV5WTY4_9BILA</name>
<keyword evidence="2" id="KW-1185">Reference proteome</keyword>
<sequence>SLSSVTHSSRPIHCESPSIFSDLSIVTQSNFLACHCQPDKQITTGLVIHPEPRSQASTTRVAVSPCLTSSITEMTAKFTGHFPSEMFSLGTREDASRPTFDFRFTLTSPCLSPDLGWPRERDNENFENDISIS</sequence>
<accession>A0AAV5WTY4</accession>
<organism evidence="1 2">
    <name type="scientific">Pristionchus fissidentatus</name>
    <dbReference type="NCBI Taxonomy" id="1538716"/>
    <lineage>
        <taxon>Eukaryota</taxon>
        <taxon>Metazoa</taxon>
        <taxon>Ecdysozoa</taxon>
        <taxon>Nematoda</taxon>
        <taxon>Chromadorea</taxon>
        <taxon>Rhabditida</taxon>
        <taxon>Rhabditina</taxon>
        <taxon>Diplogasteromorpha</taxon>
        <taxon>Diplogasteroidea</taxon>
        <taxon>Neodiplogasteridae</taxon>
        <taxon>Pristionchus</taxon>
    </lineage>
</organism>
<proteinExistence type="predicted"/>
<dbReference type="EMBL" id="BTSY01000006">
    <property type="protein sequence ID" value="GMT34506.1"/>
    <property type="molecule type" value="Genomic_DNA"/>
</dbReference>
<gene>
    <name evidence="1" type="ORF">PFISCL1PPCAC_25803</name>
</gene>
<evidence type="ECO:0000313" key="2">
    <source>
        <dbReference type="Proteomes" id="UP001432322"/>
    </source>
</evidence>
<protein>
    <submittedName>
        <fullName evidence="1">Uncharacterized protein</fullName>
    </submittedName>
</protein>
<dbReference type="AlphaFoldDB" id="A0AAV5WTY4"/>
<dbReference type="Proteomes" id="UP001432322">
    <property type="component" value="Unassembled WGS sequence"/>
</dbReference>
<feature type="non-terminal residue" evidence="1">
    <location>
        <position position="1"/>
    </location>
</feature>
<evidence type="ECO:0000313" key="1">
    <source>
        <dbReference type="EMBL" id="GMT34506.1"/>
    </source>
</evidence>